<protein>
    <recommendedName>
        <fullName evidence="4">Oxidation resistance protein 1</fullName>
    </recommendedName>
</protein>
<reference evidence="9 10" key="1">
    <citation type="submission" date="2017-12" db="EMBL/GenBank/DDBJ databases">
        <title>Sequencing, de novo assembly and annotation of complete genome of a new Thraustochytrid species, strain FCC1311.</title>
        <authorList>
            <person name="Sedici K."/>
            <person name="Godart F."/>
            <person name="Aiese Cigliano R."/>
            <person name="Sanseverino W."/>
            <person name="Barakat M."/>
            <person name="Ortet P."/>
            <person name="Marechal E."/>
            <person name="Cagnac O."/>
            <person name="Amato A."/>
        </authorList>
    </citation>
    <scope>NUCLEOTIDE SEQUENCE [LARGE SCALE GENOMIC DNA]</scope>
</reference>
<proteinExistence type="inferred from homology"/>
<evidence type="ECO:0000259" key="8">
    <source>
        <dbReference type="PROSITE" id="PS51886"/>
    </source>
</evidence>
<dbReference type="AlphaFoldDB" id="A0A2R5GK24"/>
<evidence type="ECO:0000256" key="1">
    <source>
        <dbReference type="ARBA" id="ARBA00004173"/>
    </source>
</evidence>
<name>A0A2R5GK24_9STRA</name>
<keyword evidence="5" id="KW-0175">Coiled coil</keyword>
<dbReference type="Pfam" id="PF01476">
    <property type="entry name" value="LysM"/>
    <property type="match status" value="1"/>
</dbReference>
<dbReference type="InterPro" id="IPR018392">
    <property type="entry name" value="LysM"/>
</dbReference>
<feature type="compositionally biased region" description="Low complexity" evidence="6">
    <location>
        <begin position="34"/>
        <end position="55"/>
    </location>
</feature>
<dbReference type="Pfam" id="PF07534">
    <property type="entry name" value="TLD"/>
    <property type="match status" value="1"/>
</dbReference>
<dbReference type="PANTHER" id="PTHR23354">
    <property type="entry name" value="NUCLEOLAR PROTEIN 7/ESTROGEN RECEPTOR COACTIVATOR-RELATED"/>
    <property type="match status" value="1"/>
</dbReference>
<comment type="caution">
    <text evidence="9">The sequence shown here is derived from an EMBL/GenBank/DDBJ whole genome shotgun (WGS) entry which is preliminary data.</text>
</comment>
<feature type="domain" description="TLDc" evidence="8">
    <location>
        <begin position="554"/>
        <end position="716"/>
    </location>
</feature>
<feature type="domain" description="LysM" evidence="7">
    <location>
        <begin position="185"/>
        <end position="229"/>
    </location>
</feature>
<accession>A0A2R5GK24</accession>
<feature type="compositionally biased region" description="Acidic residues" evidence="6">
    <location>
        <begin position="65"/>
        <end position="82"/>
    </location>
</feature>
<dbReference type="PROSITE" id="PS51886">
    <property type="entry name" value="TLDC"/>
    <property type="match status" value="1"/>
</dbReference>
<evidence type="ECO:0000256" key="4">
    <source>
        <dbReference type="ARBA" id="ARBA00040604"/>
    </source>
</evidence>
<evidence type="ECO:0000313" key="9">
    <source>
        <dbReference type="EMBL" id="GBG31227.1"/>
    </source>
</evidence>
<dbReference type="PANTHER" id="PTHR23354:SF62">
    <property type="entry name" value="MUSTARD, ISOFORM V"/>
    <property type="match status" value="1"/>
</dbReference>
<organism evidence="9 10">
    <name type="scientific">Hondaea fermentalgiana</name>
    <dbReference type="NCBI Taxonomy" id="2315210"/>
    <lineage>
        <taxon>Eukaryota</taxon>
        <taxon>Sar</taxon>
        <taxon>Stramenopiles</taxon>
        <taxon>Bigyra</taxon>
        <taxon>Labyrinthulomycetes</taxon>
        <taxon>Thraustochytrida</taxon>
        <taxon>Thraustochytriidae</taxon>
        <taxon>Hondaea</taxon>
    </lineage>
</organism>
<dbReference type="InterPro" id="IPR036779">
    <property type="entry name" value="LysM_dom_sf"/>
</dbReference>
<dbReference type="SMART" id="SM00584">
    <property type="entry name" value="TLDc"/>
    <property type="match status" value="1"/>
</dbReference>
<dbReference type="CDD" id="cd00118">
    <property type="entry name" value="LysM"/>
    <property type="match status" value="1"/>
</dbReference>
<feature type="compositionally biased region" description="Basic and acidic residues" evidence="6">
    <location>
        <begin position="132"/>
        <end position="148"/>
    </location>
</feature>
<dbReference type="InParanoid" id="A0A2R5GK24"/>
<dbReference type="SMART" id="SM00257">
    <property type="entry name" value="LysM"/>
    <property type="match status" value="1"/>
</dbReference>
<dbReference type="Gene3D" id="3.10.350.10">
    <property type="entry name" value="LysM domain"/>
    <property type="match status" value="1"/>
</dbReference>
<evidence type="ECO:0000256" key="3">
    <source>
        <dbReference type="ARBA" id="ARBA00023128"/>
    </source>
</evidence>
<dbReference type="Proteomes" id="UP000241890">
    <property type="component" value="Unassembled WGS sequence"/>
</dbReference>
<dbReference type="EMBL" id="BEYU01000093">
    <property type="protein sequence ID" value="GBG31227.1"/>
    <property type="molecule type" value="Genomic_DNA"/>
</dbReference>
<feature type="compositionally biased region" description="Basic residues" evidence="6">
    <location>
        <begin position="108"/>
        <end position="117"/>
    </location>
</feature>
<dbReference type="GO" id="GO:0005739">
    <property type="term" value="C:mitochondrion"/>
    <property type="evidence" value="ECO:0007669"/>
    <property type="project" value="UniProtKB-SubCell"/>
</dbReference>
<dbReference type="SUPFAM" id="SSF54106">
    <property type="entry name" value="LysM domain"/>
    <property type="match status" value="1"/>
</dbReference>
<feature type="compositionally biased region" description="Basic and acidic residues" evidence="6">
    <location>
        <begin position="14"/>
        <end position="31"/>
    </location>
</feature>
<keyword evidence="3" id="KW-0496">Mitochondrion</keyword>
<evidence type="ECO:0000256" key="5">
    <source>
        <dbReference type="SAM" id="Coils"/>
    </source>
</evidence>
<feature type="compositionally biased region" description="Low complexity" evidence="6">
    <location>
        <begin position="96"/>
        <end position="105"/>
    </location>
</feature>
<comment type="subcellular location">
    <subcellularLocation>
        <location evidence="1">Mitochondrion</location>
    </subcellularLocation>
</comment>
<dbReference type="OrthoDB" id="26679at2759"/>
<comment type="similarity">
    <text evidence="2">Belongs to the OXR1 family.</text>
</comment>
<evidence type="ECO:0000259" key="7">
    <source>
        <dbReference type="PROSITE" id="PS51782"/>
    </source>
</evidence>
<sequence>MAAERDQAALARALAKEAQRREADAQRDARLGRSPGADAAGAAGAAGPASSAAGAGVAGAGGQELELEAEEEALEALSDEENDTPRSPRPSPSPTPSRSRSPSPSGRHTGRRIRKLSKTIMQNLKKAASGARSHEDLASEVGSARERASTGSVGNPNEILHGFERLDMDPNARNPNDLPEGCVVIGYHVQNGDTINGVAMRHAMTVGQFRQLNKMFGSASLFPGQTVLVMEPPGGSAGATGASAVSDAALPPPVLVRQRSKLGGAIYEDVTLVDQNIQIGGTLEVNAYYVGFTASHVTGAHASQEVCSSTASARLAKSYQFRLDIRDIQGCSASELQPETHAAGASAPSSSAAPGGGTASHNFCMRVYWTFPSAGFMNPPPLTFFARDHESCAALVTDIQTEVQRQQNKSARLANFKLDESESITGGAVISGLLCKPDQVRSSEITEHPVDLVQHALLNGEVSEEEARILRVKNREVEDRMAALAEAQRAAELEEAQRARKASSPLTIISNTAAKATGHRGSINSDGSNDAPERKLAVIETKVLPHFSNFPSSIIEDDQELIDINRELPDRLRNKSWVISYSSNRQGVSLKQLYRHASGNAETLMLCETRTGEKFGCFASEMWTPTRPREFYGTGESFVFSLRPDLCVYKWTGANDFIMSSSASHIGMGGGGGFAFWLDEDLDCGSTSKCETFGNKEPILLEPEFRLSQIELITFESKHRRGSVASEGETRYLFSPDNS</sequence>
<keyword evidence="10" id="KW-1185">Reference proteome</keyword>
<evidence type="ECO:0000256" key="6">
    <source>
        <dbReference type="SAM" id="MobiDB-lite"/>
    </source>
</evidence>
<evidence type="ECO:0000256" key="2">
    <source>
        <dbReference type="ARBA" id="ARBA00009540"/>
    </source>
</evidence>
<gene>
    <name evidence="9" type="ORF">FCC1311_074482</name>
</gene>
<evidence type="ECO:0000313" key="10">
    <source>
        <dbReference type="Proteomes" id="UP000241890"/>
    </source>
</evidence>
<dbReference type="PROSITE" id="PS51782">
    <property type="entry name" value="LYSM"/>
    <property type="match status" value="1"/>
</dbReference>
<feature type="region of interest" description="Disordered" evidence="6">
    <location>
        <begin position="1"/>
        <end position="158"/>
    </location>
</feature>
<dbReference type="InterPro" id="IPR006571">
    <property type="entry name" value="TLDc_dom"/>
</dbReference>
<feature type="coiled-coil region" evidence="5">
    <location>
        <begin position="467"/>
        <end position="502"/>
    </location>
</feature>